<dbReference type="InterPro" id="IPR011697">
    <property type="entry name" value="Peptidase_C26"/>
</dbReference>
<dbReference type="PANTHER" id="PTHR43235:SF1">
    <property type="entry name" value="GLUTAMINE AMIDOTRANSFERASE PB2B2.05-RELATED"/>
    <property type="match status" value="1"/>
</dbReference>
<dbReference type="GO" id="GO:0005829">
    <property type="term" value="C:cytosol"/>
    <property type="evidence" value="ECO:0007669"/>
    <property type="project" value="TreeGrafter"/>
</dbReference>
<dbReference type="Pfam" id="PF07722">
    <property type="entry name" value="Peptidase_C26"/>
    <property type="match status" value="1"/>
</dbReference>
<dbReference type="PANTHER" id="PTHR43235">
    <property type="entry name" value="GLUTAMINE AMIDOTRANSFERASE PB2B2.05-RELATED"/>
    <property type="match status" value="1"/>
</dbReference>
<name>A0A1I3BSL4_9LACT</name>
<dbReference type="GO" id="GO:0016740">
    <property type="term" value="F:transferase activity"/>
    <property type="evidence" value="ECO:0007669"/>
    <property type="project" value="UniProtKB-KW"/>
</dbReference>
<keyword evidence="1" id="KW-0315">Glutamine amidotransferase</keyword>
<accession>A0A1I3BSL4</accession>
<dbReference type="GO" id="GO:0006598">
    <property type="term" value="P:polyamine catabolic process"/>
    <property type="evidence" value="ECO:0007669"/>
    <property type="project" value="TreeGrafter"/>
</dbReference>
<evidence type="ECO:0000313" key="2">
    <source>
        <dbReference type="Proteomes" id="UP000198668"/>
    </source>
</evidence>
<keyword evidence="1" id="KW-0808">Transferase</keyword>
<dbReference type="SUPFAM" id="SSF52317">
    <property type="entry name" value="Class I glutamine amidotransferase-like"/>
    <property type="match status" value="1"/>
</dbReference>
<dbReference type="CDD" id="cd01745">
    <property type="entry name" value="GATase1_2"/>
    <property type="match status" value="1"/>
</dbReference>
<dbReference type="InterPro" id="IPR029062">
    <property type="entry name" value="Class_I_gatase-like"/>
</dbReference>
<dbReference type="RefSeq" id="WP_092091842.1">
    <property type="nucleotide sequence ID" value="NZ_FOQE01000009.1"/>
</dbReference>
<protein>
    <submittedName>
        <fullName evidence="1">Putative glutamine amidotransferase</fullName>
    </submittedName>
</protein>
<dbReference type="FunFam" id="3.40.50.880:FF:000030">
    <property type="entry name" value="Gamma-glutamyl-gamma-aminobutyrate hydrolase PuuD"/>
    <property type="match status" value="1"/>
</dbReference>
<dbReference type="AlphaFoldDB" id="A0A1I3BSL4"/>
<dbReference type="InterPro" id="IPR044668">
    <property type="entry name" value="PuuD-like"/>
</dbReference>
<gene>
    <name evidence="1" type="ORF">SAMN04489868_10918</name>
</gene>
<dbReference type="EMBL" id="FOQE01000009">
    <property type="protein sequence ID" value="SFH65170.1"/>
    <property type="molecule type" value="Genomic_DNA"/>
</dbReference>
<dbReference type="Gene3D" id="3.40.50.880">
    <property type="match status" value="1"/>
</dbReference>
<dbReference type="GO" id="GO:0033969">
    <property type="term" value="F:gamma-glutamyl-gamma-aminobutyrate hydrolase activity"/>
    <property type="evidence" value="ECO:0007669"/>
    <property type="project" value="TreeGrafter"/>
</dbReference>
<dbReference type="Proteomes" id="UP000198668">
    <property type="component" value="Unassembled WGS sequence"/>
</dbReference>
<evidence type="ECO:0000313" key="1">
    <source>
        <dbReference type="EMBL" id="SFH65170.1"/>
    </source>
</evidence>
<organism evidence="1 2">
    <name type="scientific">Pisciglobus halotolerans</name>
    <dbReference type="NCBI Taxonomy" id="745365"/>
    <lineage>
        <taxon>Bacteria</taxon>
        <taxon>Bacillati</taxon>
        <taxon>Bacillota</taxon>
        <taxon>Bacilli</taxon>
        <taxon>Lactobacillales</taxon>
        <taxon>Carnobacteriaceae</taxon>
    </lineage>
</organism>
<dbReference type="PROSITE" id="PS51273">
    <property type="entry name" value="GATASE_TYPE_1"/>
    <property type="match status" value="1"/>
</dbReference>
<proteinExistence type="predicted"/>
<dbReference type="OrthoDB" id="9813383at2"/>
<keyword evidence="2" id="KW-1185">Reference proteome</keyword>
<reference evidence="1 2" key="1">
    <citation type="submission" date="2016-10" db="EMBL/GenBank/DDBJ databases">
        <authorList>
            <person name="de Groot N.N."/>
        </authorList>
    </citation>
    <scope>NUCLEOTIDE SEQUENCE [LARGE SCALE GENOMIC DNA]</scope>
    <source>
        <strain evidence="1 2">DSM 27630</strain>
    </source>
</reference>
<sequence>MTQPIIGIPGNQMTHLSPEYQGLPITYTPQGFIAGIQAAWGLPVILPINDPSMAEEYIDRIDGLLLAGGQDVSPLLYGEEPGLKLGAINPERDLFEIALIKEAVKKEKPILAVCRGMQLLNVAYGGTLYQDVMDNPDFTVQHVQRIFSGTAAHTIDIDPSSRLGAIYGETYVVNSYHHQAVKQLADPFKAVAWSKDNLIEAYEAKDPDTSIVAVQWHPELMAPNEEKMQILFKEFVSRVKKSIAPAL</sequence>